<dbReference type="SUPFAM" id="SSF51206">
    <property type="entry name" value="cAMP-binding domain-like"/>
    <property type="match status" value="1"/>
</dbReference>
<dbReference type="PROSITE" id="PS51063">
    <property type="entry name" value="HTH_CRP_2"/>
    <property type="match status" value="1"/>
</dbReference>
<evidence type="ECO:0000313" key="6">
    <source>
        <dbReference type="Proteomes" id="UP000319824"/>
    </source>
</evidence>
<dbReference type="EMBL" id="VISO01000003">
    <property type="protein sequence ID" value="TVZ64117.1"/>
    <property type="molecule type" value="Genomic_DNA"/>
</dbReference>
<gene>
    <name evidence="5" type="ORF">BCL32_4321</name>
</gene>
<keyword evidence="1" id="KW-0805">Transcription regulation</keyword>
<accession>A0A559SP20</accession>
<dbReference type="SUPFAM" id="SSF46785">
    <property type="entry name" value="Winged helix' DNA-binding domain"/>
    <property type="match status" value="1"/>
</dbReference>
<dbReference type="GO" id="GO:0006355">
    <property type="term" value="P:regulation of DNA-templated transcription"/>
    <property type="evidence" value="ECO:0007669"/>
    <property type="project" value="InterPro"/>
</dbReference>
<evidence type="ECO:0000256" key="2">
    <source>
        <dbReference type="ARBA" id="ARBA00023125"/>
    </source>
</evidence>
<reference evidence="5 6" key="1">
    <citation type="submission" date="2019-06" db="EMBL/GenBank/DDBJ databases">
        <title>Pac Bio to generate improved reference genome sequences for organisms with transposon mutant libraries (support for FEBA project).</title>
        <authorList>
            <person name="Blow M."/>
        </authorList>
    </citation>
    <scope>NUCLEOTIDE SEQUENCE [LARGE SCALE GENOMIC DNA]</scope>
    <source>
        <strain evidence="5 6">USDA 1844</strain>
    </source>
</reference>
<dbReference type="RefSeq" id="WP_022715444.1">
    <property type="nucleotide sequence ID" value="NZ_ATTQ01000007.1"/>
</dbReference>
<dbReference type="InterPro" id="IPR036390">
    <property type="entry name" value="WH_DNA-bd_sf"/>
</dbReference>
<dbReference type="InterPro" id="IPR014710">
    <property type="entry name" value="RmlC-like_jellyroll"/>
</dbReference>
<sequence>MFNRILNLLEDSDRERLLKYLEPVALPRLAVLSEPDQPQEFSYFPESGIGSIMAVSPSGETAEVGIFGREGMSPPNSLFEDDRAPFKVFMQVEGNGHKIRNEHLFAALVSSRTMRKLLSRYAQALFVQTAYTALTNATHHVDERLARSLLMVHDRTAGDRLSVTHDFLAGLLNVRRPSVTTALHVLEGHRFIVAERGQVTIRNREALQAFAGDAYGIAEREFTRLIGSMR</sequence>
<dbReference type="Gene3D" id="2.60.120.10">
    <property type="entry name" value="Jelly Rolls"/>
    <property type="match status" value="1"/>
</dbReference>
<organism evidence="5 6">
    <name type="scientific">Rhizobium mongolense USDA 1844</name>
    <dbReference type="NCBI Taxonomy" id="1079460"/>
    <lineage>
        <taxon>Bacteria</taxon>
        <taxon>Pseudomonadati</taxon>
        <taxon>Pseudomonadota</taxon>
        <taxon>Alphaproteobacteria</taxon>
        <taxon>Hyphomicrobiales</taxon>
        <taxon>Rhizobiaceae</taxon>
        <taxon>Rhizobium/Agrobacterium group</taxon>
        <taxon>Rhizobium</taxon>
    </lineage>
</organism>
<feature type="domain" description="HTH crp-type" evidence="4">
    <location>
        <begin position="139"/>
        <end position="205"/>
    </location>
</feature>
<dbReference type="Pfam" id="PF13545">
    <property type="entry name" value="HTH_Crp_2"/>
    <property type="match status" value="1"/>
</dbReference>
<dbReference type="InterPro" id="IPR012318">
    <property type="entry name" value="HTH_CRP"/>
</dbReference>
<comment type="caution">
    <text evidence="5">The sequence shown here is derived from an EMBL/GenBank/DDBJ whole genome shotgun (WGS) entry which is preliminary data.</text>
</comment>
<dbReference type="AlphaFoldDB" id="A0A559SP20"/>
<evidence type="ECO:0000256" key="3">
    <source>
        <dbReference type="ARBA" id="ARBA00023163"/>
    </source>
</evidence>
<keyword evidence="3" id="KW-0804">Transcription</keyword>
<protein>
    <submittedName>
        <fullName evidence="5">CRP-like cAMP-binding protein</fullName>
    </submittedName>
</protein>
<proteinExistence type="predicted"/>
<dbReference type="InterPro" id="IPR018490">
    <property type="entry name" value="cNMP-bd_dom_sf"/>
</dbReference>
<evidence type="ECO:0000259" key="4">
    <source>
        <dbReference type="PROSITE" id="PS51063"/>
    </source>
</evidence>
<dbReference type="GO" id="GO:0003677">
    <property type="term" value="F:DNA binding"/>
    <property type="evidence" value="ECO:0007669"/>
    <property type="project" value="UniProtKB-KW"/>
</dbReference>
<evidence type="ECO:0000256" key="1">
    <source>
        <dbReference type="ARBA" id="ARBA00023015"/>
    </source>
</evidence>
<dbReference type="Proteomes" id="UP000319824">
    <property type="component" value="Unassembled WGS sequence"/>
</dbReference>
<name>A0A559SP20_9HYPH</name>
<keyword evidence="2" id="KW-0238">DNA-binding</keyword>
<evidence type="ECO:0000313" key="5">
    <source>
        <dbReference type="EMBL" id="TVZ64117.1"/>
    </source>
</evidence>